<keyword evidence="7" id="KW-1185">Reference proteome</keyword>
<evidence type="ECO:0000256" key="4">
    <source>
        <dbReference type="SAM" id="Phobius"/>
    </source>
</evidence>
<dbReference type="EMBL" id="SZYH01000002">
    <property type="protein sequence ID" value="TKV64250.1"/>
    <property type="molecule type" value="Genomic_DNA"/>
</dbReference>
<dbReference type="Pfam" id="PF01553">
    <property type="entry name" value="Acyltransferase"/>
    <property type="match status" value="1"/>
</dbReference>
<dbReference type="SUPFAM" id="SSF69593">
    <property type="entry name" value="Glycerol-3-phosphate (1)-acyltransferase"/>
    <property type="match status" value="1"/>
</dbReference>
<dbReference type="GO" id="GO:0003841">
    <property type="term" value="F:1-acylglycerol-3-phosphate O-acyltransferase activity"/>
    <property type="evidence" value="ECO:0007669"/>
    <property type="project" value="TreeGrafter"/>
</dbReference>
<protein>
    <submittedName>
        <fullName evidence="6">1-acyl-sn-glycerol-3-phosphate acyltransferase</fullName>
    </submittedName>
</protein>
<evidence type="ECO:0000256" key="2">
    <source>
        <dbReference type="ARBA" id="ARBA00022679"/>
    </source>
</evidence>
<name>A0A4U6QTS2_9GAMM</name>
<keyword evidence="2 6" id="KW-0808">Transferase</keyword>
<feature type="domain" description="Phospholipid/glycerol acyltransferase" evidence="5">
    <location>
        <begin position="70"/>
        <end position="183"/>
    </location>
</feature>
<feature type="transmembrane region" description="Helical" evidence="4">
    <location>
        <begin position="7"/>
        <end position="32"/>
    </location>
</feature>
<evidence type="ECO:0000313" key="7">
    <source>
        <dbReference type="Proteomes" id="UP000308488"/>
    </source>
</evidence>
<dbReference type="InterPro" id="IPR002123">
    <property type="entry name" value="Plipid/glycerol_acylTrfase"/>
</dbReference>
<evidence type="ECO:0000256" key="1">
    <source>
        <dbReference type="ARBA" id="ARBA00005189"/>
    </source>
</evidence>
<feature type="transmembrane region" description="Helical" evidence="4">
    <location>
        <begin position="101"/>
        <end position="119"/>
    </location>
</feature>
<evidence type="ECO:0000259" key="5">
    <source>
        <dbReference type="SMART" id="SM00563"/>
    </source>
</evidence>
<keyword evidence="4" id="KW-1133">Transmembrane helix</keyword>
<reference evidence="6 7" key="1">
    <citation type="submission" date="2019-05" db="EMBL/GenBank/DDBJ databases">
        <title>Marinobacter panjinensis sp. nov., a moderately halophilic bacterium isolated from sea tidal flat environment.</title>
        <authorList>
            <person name="Yang W."/>
            <person name="An M."/>
            <person name="He W."/>
            <person name="Luo X."/>
            <person name="Zhu L."/>
            <person name="Chen G."/>
            <person name="Zhang Y."/>
            <person name="Wang Y."/>
        </authorList>
    </citation>
    <scope>NUCLEOTIDE SEQUENCE [LARGE SCALE GENOMIC DNA]</scope>
    <source>
        <strain evidence="6 7">PJ-16</strain>
    </source>
</reference>
<organism evidence="6 7">
    <name type="scientific">Marinobacter panjinensis</name>
    <dbReference type="NCBI Taxonomy" id="2576384"/>
    <lineage>
        <taxon>Bacteria</taxon>
        <taxon>Pseudomonadati</taxon>
        <taxon>Pseudomonadota</taxon>
        <taxon>Gammaproteobacteria</taxon>
        <taxon>Pseudomonadales</taxon>
        <taxon>Marinobacteraceae</taxon>
        <taxon>Marinobacter</taxon>
    </lineage>
</organism>
<keyword evidence="4" id="KW-0812">Transmembrane</keyword>
<dbReference type="PANTHER" id="PTHR10434:SF11">
    <property type="entry name" value="1-ACYL-SN-GLYCEROL-3-PHOSPHATE ACYLTRANSFERASE"/>
    <property type="match status" value="1"/>
</dbReference>
<dbReference type="AlphaFoldDB" id="A0A4U6QTS2"/>
<dbReference type="PANTHER" id="PTHR10434">
    <property type="entry name" value="1-ACYL-SN-GLYCEROL-3-PHOSPHATE ACYLTRANSFERASE"/>
    <property type="match status" value="1"/>
</dbReference>
<keyword evidence="4" id="KW-0472">Membrane</keyword>
<dbReference type="CDD" id="cd07989">
    <property type="entry name" value="LPLAT_AGPAT-like"/>
    <property type="match status" value="1"/>
</dbReference>
<accession>A0A4U6QTS2</accession>
<keyword evidence="3 6" id="KW-0012">Acyltransferase</keyword>
<dbReference type="GO" id="GO:0006654">
    <property type="term" value="P:phosphatidic acid biosynthetic process"/>
    <property type="evidence" value="ECO:0007669"/>
    <property type="project" value="TreeGrafter"/>
</dbReference>
<proteinExistence type="predicted"/>
<dbReference type="SMART" id="SM00563">
    <property type="entry name" value="PlsC"/>
    <property type="match status" value="1"/>
</dbReference>
<dbReference type="OrthoDB" id="9812274at2"/>
<comment type="caution">
    <text evidence="6">The sequence shown here is derived from an EMBL/GenBank/DDBJ whole genome shotgun (WGS) entry which is preliminary data.</text>
</comment>
<evidence type="ECO:0000313" key="6">
    <source>
        <dbReference type="EMBL" id="TKV64250.1"/>
    </source>
</evidence>
<dbReference type="Proteomes" id="UP000308488">
    <property type="component" value="Unassembled WGS sequence"/>
</dbReference>
<sequence length="239" mass="26797">MDIINQLIRYVLSISLMVPMLGAAVVVAPISLDRSWRIIRSWSQTTMKIFGVVVEVKFENGQSQLEEGGVIVVLNQQSLIVPTAISSRCDKRLMSIWNIEYALIPFLGWATSLMGWVIVRQWPKQSKRQLRKAALYAKNGGLILISAEGMRSIDGELMPYKKGAAVLPIESQALIHPLYIAGARHCLPVGEWRIRPGTIVLHYLEPIPTKGLTYDDRNSLLEKLRVVAEVKHAQCKQAN</sequence>
<comment type="pathway">
    <text evidence="1">Lipid metabolism.</text>
</comment>
<dbReference type="RefSeq" id="WP_137437614.1">
    <property type="nucleotide sequence ID" value="NZ_JANRHC010000003.1"/>
</dbReference>
<gene>
    <name evidence="6" type="ORF">FDP08_17705</name>
</gene>
<evidence type="ECO:0000256" key="3">
    <source>
        <dbReference type="ARBA" id="ARBA00023315"/>
    </source>
</evidence>